<dbReference type="Proteomes" id="UP000032305">
    <property type="component" value="Unassembled WGS sequence"/>
</dbReference>
<dbReference type="CDD" id="cd00093">
    <property type="entry name" value="HTH_XRE"/>
    <property type="match status" value="1"/>
</dbReference>
<dbReference type="PANTHER" id="PTHR40275">
    <property type="entry name" value="SSL7038 PROTEIN"/>
    <property type="match status" value="1"/>
</dbReference>
<protein>
    <recommendedName>
        <fullName evidence="3">Addiction module antidote protein</fullName>
    </recommendedName>
</protein>
<dbReference type="Pfam" id="PF21716">
    <property type="entry name" value="dnstrm_HI1420"/>
    <property type="match status" value="1"/>
</dbReference>
<dbReference type="InterPro" id="IPR010982">
    <property type="entry name" value="Lambda_DNA-bd_dom_sf"/>
</dbReference>
<evidence type="ECO:0000313" key="1">
    <source>
        <dbReference type="EMBL" id="GAM02981.1"/>
    </source>
</evidence>
<dbReference type="RefSeq" id="WP_042491495.1">
    <property type="nucleotide sequence ID" value="NZ_BBPI01000110.1"/>
</dbReference>
<dbReference type="PANTHER" id="PTHR40275:SF1">
    <property type="entry name" value="SSL7038 PROTEIN"/>
    <property type="match status" value="1"/>
</dbReference>
<dbReference type="NCBIfam" id="TIGR02684">
    <property type="entry name" value="dnstrm_HI1420"/>
    <property type="match status" value="1"/>
</dbReference>
<sequence length="91" mass="9670">MNTYPWDPTEHLDSEEAIAAYLSAAFEDGDIVLIKAALSDVAKARGMSEIAEKAGYTRAGLYKALGENGNPSFDLIAHVVRALGVKMTVAA</sequence>
<accession>A0A0A1WDC5</accession>
<evidence type="ECO:0000313" key="2">
    <source>
        <dbReference type="Proteomes" id="UP000032305"/>
    </source>
</evidence>
<comment type="caution">
    <text evidence="1">The sequence shown here is derived from an EMBL/GenBank/DDBJ whole genome shotgun (WGS) entry which is preliminary data.</text>
</comment>
<proteinExistence type="predicted"/>
<dbReference type="InterPro" id="IPR014057">
    <property type="entry name" value="HI1420"/>
</dbReference>
<organism evidence="1 2">
    <name type="scientific">Sphingomonas parapaucimobilis NBRC 15100</name>
    <dbReference type="NCBI Taxonomy" id="1219049"/>
    <lineage>
        <taxon>Bacteria</taxon>
        <taxon>Pseudomonadati</taxon>
        <taxon>Pseudomonadota</taxon>
        <taxon>Alphaproteobacteria</taxon>
        <taxon>Sphingomonadales</taxon>
        <taxon>Sphingomonadaceae</taxon>
        <taxon>Sphingomonas</taxon>
    </lineage>
</organism>
<dbReference type="eggNOG" id="COG3636">
    <property type="taxonomic scope" value="Bacteria"/>
</dbReference>
<dbReference type="InterPro" id="IPR001387">
    <property type="entry name" value="Cro/C1-type_HTH"/>
</dbReference>
<reference evidence="1 2" key="1">
    <citation type="submission" date="2014-11" db="EMBL/GenBank/DDBJ databases">
        <title>Whole genome shotgun sequence of Sphingomonas parapaucimobilis NBRC 15100.</title>
        <authorList>
            <person name="Katano-Makiyama Y."/>
            <person name="Hosoyama A."/>
            <person name="Hashimoto M."/>
            <person name="Hosoyama Y."/>
            <person name="Noguchi M."/>
            <person name="Numata M."/>
            <person name="Tsuchikane K."/>
            <person name="Hirakata S."/>
            <person name="Uohara A."/>
            <person name="Shimodaira J."/>
            <person name="Ohji S."/>
            <person name="Ichikawa N."/>
            <person name="Kimura A."/>
            <person name="Yamazoe A."/>
            <person name="Fujita N."/>
        </authorList>
    </citation>
    <scope>NUCLEOTIDE SEQUENCE [LARGE SCALE GENOMIC DNA]</scope>
    <source>
        <strain evidence="1 2">NBRC 15100</strain>
    </source>
</reference>
<dbReference type="GO" id="GO:0003677">
    <property type="term" value="F:DNA binding"/>
    <property type="evidence" value="ECO:0007669"/>
    <property type="project" value="InterPro"/>
</dbReference>
<evidence type="ECO:0008006" key="3">
    <source>
        <dbReference type="Google" id="ProtNLM"/>
    </source>
</evidence>
<dbReference type="AlphaFoldDB" id="A0A0A1WDC5"/>
<gene>
    <name evidence="1" type="ORF">SP5_110_00090</name>
</gene>
<name>A0A0A1WDC5_9SPHN</name>
<keyword evidence="2" id="KW-1185">Reference proteome</keyword>
<dbReference type="OrthoDB" id="9798416at2"/>
<dbReference type="SUPFAM" id="SSF47413">
    <property type="entry name" value="lambda repressor-like DNA-binding domains"/>
    <property type="match status" value="1"/>
</dbReference>
<dbReference type="EMBL" id="BBPI01000110">
    <property type="protein sequence ID" value="GAM02981.1"/>
    <property type="molecule type" value="Genomic_DNA"/>
</dbReference>